<protein>
    <submittedName>
        <fullName evidence="1">Uncharacterized protein</fullName>
    </submittedName>
</protein>
<geneLocation type="plasmid" evidence="2 4">
    <name>unnamed2</name>
</geneLocation>
<gene>
    <name evidence="1" type="ORF">HXX08_25110</name>
    <name evidence="2" type="ORF">OZ401_005070</name>
</gene>
<evidence type="ECO:0000313" key="1">
    <source>
        <dbReference type="EMBL" id="NWJ49150.1"/>
    </source>
</evidence>
<reference evidence="2" key="2">
    <citation type="journal article" date="2024" name="Nature">
        <title>Anoxygenic phototroph of the Chloroflexota uses a type I reaction centre.</title>
        <authorList>
            <person name="Tsuji J.M."/>
            <person name="Shaw N.A."/>
            <person name="Nagashima S."/>
            <person name="Venkiteswaran J.J."/>
            <person name="Schiff S.L."/>
            <person name="Watanabe T."/>
            <person name="Fukui M."/>
            <person name="Hanada S."/>
            <person name="Tank M."/>
            <person name="Neufeld J.D."/>
        </authorList>
    </citation>
    <scope>NUCLEOTIDE SEQUENCE</scope>
    <source>
        <strain evidence="2">L227-S17</strain>
        <plasmid evidence="2 4">unnamed2</plasmid>
    </source>
</reference>
<keyword evidence="2" id="KW-0614">Plasmid</keyword>
<evidence type="ECO:0000313" key="4">
    <source>
        <dbReference type="Proteomes" id="UP001431572"/>
    </source>
</evidence>
<evidence type="ECO:0000313" key="2">
    <source>
        <dbReference type="EMBL" id="WJW70336.1"/>
    </source>
</evidence>
<dbReference type="EMBL" id="JACATZ010000007">
    <property type="protein sequence ID" value="NWJ49150.1"/>
    <property type="molecule type" value="Genomic_DNA"/>
</dbReference>
<evidence type="ECO:0000313" key="3">
    <source>
        <dbReference type="Proteomes" id="UP000521676"/>
    </source>
</evidence>
<reference evidence="1 3" key="1">
    <citation type="submission" date="2020-06" db="EMBL/GenBank/DDBJ databases">
        <title>Anoxygenic phototrophic Chloroflexota member uses a Type I reaction center.</title>
        <authorList>
            <person name="Tsuji J.M."/>
            <person name="Shaw N.A."/>
            <person name="Nagashima S."/>
            <person name="Venkiteswaran J."/>
            <person name="Schiff S.L."/>
            <person name="Hanada S."/>
            <person name="Tank M."/>
            <person name="Neufeld J.D."/>
        </authorList>
    </citation>
    <scope>NUCLEOTIDE SEQUENCE [LARGE SCALE GENOMIC DNA]</scope>
    <source>
        <strain evidence="1">L227-S17</strain>
    </source>
</reference>
<proteinExistence type="predicted"/>
<name>A0A8T7MAG4_9CHLR</name>
<dbReference type="Proteomes" id="UP000521676">
    <property type="component" value="Unassembled WGS sequence"/>
</dbReference>
<dbReference type="AlphaFoldDB" id="A0A8T7MAG4"/>
<accession>A0A8T7MAG4</accession>
<dbReference type="EMBL" id="CP128402">
    <property type="protein sequence ID" value="WJW70336.1"/>
    <property type="molecule type" value="Genomic_DNA"/>
</dbReference>
<dbReference type="Proteomes" id="UP001431572">
    <property type="component" value="Plasmid unnamed2"/>
</dbReference>
<keyword evidence="4" id="KW-1185">Reference proteome</keyword>
<organism evidence="1 3">
    <name type="scientific">Candidatus Chlorohelix allophototropha</name>
    <dbReference type="NCBI Taxonomy" id="3003348"/>
    <lineage>
        <taxon>Bacteria</taxon>
        <taxon>Bacillati</taxon>
        <taxon>Chloroflexota</taxon>
        <taxon>Chloroflexia</taxon>
        <taxon>Candidatus Chloroheliales</taxon>
        <taxon>Candidatus Chloroheliaceae</taxon>
        <taxon>Candidatus Chlorohelix</taxon>
    </lineage>
</organism>
<dbReference type="RefSeq" id="WP_341472206.1">
    <property type="nucleotide sequence ID" value="NZ_CP128402.1"/>
</dbReference>
<sequence>MEDEPKKAEQTNDEEKPQVFAVSKKRGGFKFNRRDFLAAAVTVGITGSLVNGESKEAVAKEPNSYSLFLPLLDASSFSNDKFQQKWEYSDRLVILDPTAGRGYTWGPNSFGTYQENYVESNGGKRQVQYFDKSRMELANDGVTVTNGLLTKELVTGLQQDGNSLFIQKTPCQVQVAGDDNSGTGNKVAPSYASFRSVITFNPGINIAPSLIGQPANLAINKAGEVSTLDNPPARVLISSYEATLGHNVPDTFQNFQNLVGRIWDGSKFVQGKIFTDNPIANVFGYPVTEPYWIRAVVAGAEKDVLAQLFERRVLTYTPSNPDPYKVEMGNIGQHYHFWRYGNNSNTAIKVQPTQMTSYKISGKEFTQPCGAPIPAGAVCVCNCVAGTSSCNPNCTCNLICTCDAQCTCQSYCSINYHYWHPN</sequence>